<sequence>MNYVRQTSPWRNPLIWPSNVIPTKHPKANIMRCPEDPDNPYLTQAHFVCSRADMNFRRPNIGTRRGSGKGRYEADRPLAYLLKPYTIPYFPDIVDVRMHPLPWTFLGSREAFYETGGGRQLGVRLAQYATSGEVRALDDNPAPTQPELTKELRELERKRYGTPIAMLYPPGKNVASSTRNERALAASSDEALQNPEHAAT</sequence>
<name>G0UUS4_TRYCI</name>
<feature type="region of interest" description="Disordered" evidence="1">
    <location>
        <begin position="169"/>
        <end position="200"/>
    </location>
</feature>
<organism evidence="2">
    <name type="scientific">Trypanosoma congolense (strain IL3000)</name>
    <dbReference type="NCBI Taxonomy" id="1068625"/>
    <lineage>
        <taxon>Eukaryota</taxon>
        <taxon>Discoba</taxon>
        <taxon>Euglenozoa</taxon>
        <taxon>Kinetoplastea</taxon>
        <taxon>Metakinetoplastina</taxon>
        <taxon>Trypanosomatida</taxon>
        <taxon>Trypanosomatidae</taxon>
        <taxon>Trypanosoma</taxon>
        <taxon>Nannomonas</taxon>
    </lineage>
</organism>
<protein>
    <submittedName>
        <fullName evidence="2">Uncharacterized protein TCIL3000_9_5460</fullName>
    </submittedName>
</protein>
<proteinExistence type="predicted"/>
<dbReference type="EMBL" id="HE575322">
    <property type="protein sequence ID" value="CCC93138.1"/>
    <property type="molecule type" value="Genomic_DNA"/>
</dbReference>
<gene>
    <name evidence="2" type="ORF">TCIL3000_9_5460</name>
</gene>
<evidence type="ECO:0000313" key="2">
    <source>
        <dbReference type="EMBL" id="CCC93138.1"/>
    </source>
</evidence>
<accession>G0UUS4</accession>
<evidence type="ECO:0000256" key="1">
    <source>
        <dbReference type="SAM" id="MobiDB-lite"/>
    </source>
</evidence>
<dbReference type="AlphaFoldDB" id="G0UUS4"/>
<reference evidence="2" key="1">
    <citation type="journal article" date="2012" name="Proc. Natl. Acad. Sci. U.S.A.">
        <title>Antigenic diversity is generated by distinct evolutionary mechanisms in African trypanosome species.</title>
        <authorList>
            <person name="Jackson A.P."/>
            <person name="Berry A."/>
            <person name="Aslett M."/>
            <person name="Allison H.C."/>
            <person name="Burton P."/>
            <person name="Vavrova-Anderson J."/>
            <person name="Brown R."/>
            <person name="Browne H."/>
            <person name="Corton N."/>
            <person name="Hauser H."/>
            <person name="Gamble J."/>
            <person name="Gilderthorp R."/>
            <person name="Marcello L."/>
            <person name="McQuillan J."/>
            <person name="Otto T.D."/>
            <person name="Quail M.A."/>
            <person name="Sanders M.J."/>
            <person name="van Tonder A."/>
            <person name="Ginger M.L."/>
            <person name="Field M.C."/>
            <person name="Barry J.D."/>
            <person name="Hertz-Fowler C."/>
            <person name="Berriman M."/>
        </authorList>
    </citation>
    <scope>NUCLEOTIDE SEQUENCE</scope>
    <source>
        <strain evidence="2">IL3000</strain>
    </source>
</reference>
<dbReference type="VEuPathDB" id="TriTrypDB:TcIL3000_9_5460"/>